<feature type="transmembrane region" description="Helical" evidence="9">
    <location>
        <begin position="144"/>
        <end position="162"/>
    </location>
</feature>
<protein>
    <recommendedName>
        <fullName evidence="10">Glycosyltransferase RgtA/B/C/D-like domain-containing protein</fullName>
    </recommendedName>
</protein>
<feature type="domain" description="Glycosyltransferase RgtA/B/C/D-like" evidence="10">
    <location>
        <begin position="113"/>
        <end position="249"/>
    </location>
</feature>
<feature type="compositionally biased region" description="Basic and acidic residues" evidence="8">
    <location>
        <begin position="7"/>
        <end position="19"/>
    </location>
</feature>
<evidence type="ECO:0000313" key="11">
    <source>
        <dbReference type="EMBL" id="GAA0497310.1"/>
    </source>
</evidence>
<keyword evidence="12" id="KW-1185">Reference proteome</keyword>
<evidence type="ECO:0000256" key="2">
    <source>
        <dbReference type="ARBA" id="ARBA00022475"/>
    </source>
</evidence>
<feature type="transmembrane region" description="Helical" evidence="9">
    <location>
        <begin position="115"/>
        <end position="137"/>
    </location>
</feature>
<evidence type="ECO:0000256" key="9">
    <source>
        <dbReference type="SAM" id="Phobius"/>
    </source>
</evidence>
<keyword evidence="4" id="KW-0808">Transferase</keyword>
<feature type="transmembrane region" description="Helical" evidence="9">
    <location>
        <begin position="168"/>
        <end position="186"/>
    </location>
</feature>
<evidence type="ECO:0000256" key="6">
    <source>
        <dbReference type="ARBA" id="ARBA00022989"/>
    </source>
</evidence>
<keyword evidence="6 9" id="KW-1133">Transmembrane helix</keyword>
<dbReference type="InterPro" id="IPR050297">
    <property type="entry name" value="LipidA_mod_glycosyltrf_83"/>
</dbReference>
<evidence type="ECO:0000259" key="10">
    <source>
        <dbReference type="Pfam" id="PF13231"/>
    </source>
</evidence>
<feature type="transmembrane region" description="Helical" evidence="9">
    <location>
        <begin position="232"/>
        <end position="252"/>
    </location>
</feature>
<keyword evidence="3" id="KW-0328">Glycosyltransferase</keyword>
<feature type="transmembrane region" description="Helical" evidence="9">
    <location>
        <begin position="338"/>
        <end position="354"/>
    </location>
</feature>
<reference evidence="11 12" key="1">
    <citation type="journal article" date="2019" name="Int. J. Syst. Evol. Microbiol.">
        <title>The Global Catalogue of Microorganisms (GCM) 10K type strain sequencing project: providing services to taxonomists for standard genome sequencing and annotation.</title>
        <authorList>
            <consortium name="The Broad Institute Genomics Platform"/>
            <consortium name="The Broad Institute Genome Sequencing Center for Infectious Disease"/>
            <person name="Wu L."/>
            <person name="Ma J."/>
        </authorList>
    </citation>
    <scope>NUCLEOTIDE SEQUENCE [LARGE SCALE GENOMIC DNA]</scope>
    <source>
        <strain evidence="11 12">JCM 10649</strain>
    </source>
</reference>
<keyword evidence="5 9" id="KW-0812">Transmembrane</keyword>
<organism evidence="11 12">
    <name type="scientific">Streptomyces stramineus</name>
    <dbReference type="NCBI Taxonomy" id="173861"/>
    <lineage>
        <taxon>Bacteria</taxon>
        <taxon>Bacillati</taxon>
        <taxon>Actinomycetota</taxon>
        <taxon>Actinomycetes</taxon>
        <taxon>Kitasatosporales</taxon>
        <taxon>Streptomycetaceae</taxon>
        <taxon>Streptomyces</taxon>
    </lineage>
</organism>
<feature type="transmembrane region" description="Helical" evidence="9">
    <location>
        <begin position="198"/>
        <end position="220"/>
    </location>
</feature>
<gene>
    <name evidence="11" type="ORF">GCM10009544_65850</name>
</gene>
<comment type="caution">
    <text evidence="11">The sequence shown here is derived from an EMBL/GenBank/DDBJ whole genome shotgun (WGS) entry which is preliminary data.</text>
</comment>
<name>A0ABN1BG91_9ACTN</name>
<accession>A0ABN1BG91</accession>
<dbReference type="Proteomes" id="UP001499895">
    <property type="component" value="Unassembled WGS sequence"/>
</dbReference>
<dbReference type="PANTHER" id="PTHR33908">
    <property type="entry name" value="MANNOSYLTRANSFERASE YKCB-RELATED"/>
    <property type="match status" value="1"/>
</dbReference>
<feature type="transmembrane region" description="Helical" evidence="9">
    <location>
        <begin position="44"/>
        <end position="63"/>
    </location>
</feature>
<dbReference type="EMBL" id="BAAAHB010000175">
    <property type="protein sequence ID" value="GAA0497310.1"/>
    <property type="molecule type" value="Genomic_DNA"/>
</dbReference>
<dbReference type="PANTHER" id="PTHR33908:SF3">
    <property type="entry name" value="UNDECAPRENYL PHOSPHATE-ALPHA-4-AMINO-4-DEOXY-L-ARABINOSE ARABINOSYL TRANSFERASE"/>
    <property type="match status" value="1"/>
</dbReference>
<dbReference type="Pfam" id="PF13231">
    <property type="entry name" value="PMT_2"/>
    <property type="match status" value="1"/>
</dbReference>
<evidence type="ECO:0000256" key="3">
    <source>
        <dbReference type="ARBA" id="ARBA00022676"/>
    </source>
</evidence>
<evidence type="ECO:0000256" key="1">
    <source>
        <dbReference type="ARBA" id="ARBA00004651"/>
    </source>
</evidence>
<evidence type="ECO:0000256" key="4">
    <source>
        <dbReference type="ARBA" id="ARBA00022679"/>
    </source>
</evidence>
<evidence type="ECO:0000313" key="12">
    <source>
        <dbReference type="Proteomes" id="UP001499895"/>
    </source>
</evidence>
<comment type="subcellular location">
    <subcellularLocation>
        <location evidence="1">Cell membrane</location>
        <topology evidence="1">Multi-pass membrane protein</topology>
    </subcellularLocation>
</comment>
<feature type="transmembrane region" description="Helical" evidence="9">
    <location>
        <begin position="305"/>
        <end position="326"/>
    </location>
</feature>
<keyword evidence="7 9" id="KW-0472">Membrane</keyword>
<sequence>MGGVNGTDERRATRGRERTGAPGPDAPAPPPRPREGPATAGRRAATAVLVPAAVMLCLGLWGLDRGTMWRDESATFQIARRSLPDMGHLLGSIDAVHGLYYLLMHPVLAVRPDEIALRLPSVAASAVTAGLVAALGCRLAGPRVGLWAGLLYAGAPFVSHYAQEGRSYALVATGAALATWLLVRAVEGGSHRRWAGYGAVVAATALLHEFAILLLAAHAVTLLVSRLRWRVWRAWGCAAAGACAVLVPLVIVSRGQSAQVSWIRTPGPEQAEALLRAFAGPGDLVLAVTLLLAAVALLAPRPRNGPLHLTAVALPLALVPPALLYAAAQYQPLFLDRYLLFCLAGVPLLAAAGADRLLGLLPPRRTALAAGTAAVAAAFLWQLPVQERERLPTSRGDELARPAAVVARLARPGDAVLFLPLHERRTALAYPGAFAGLRDLTLGRSPAASGTLFGEEVATAGLRERLSRLPPGARVWVVQDTLTVGTRWFRAQRAEHEKTLVLDRLCREESSVYVRGGAVSLYVRRE</sequence>
<evidence type="ECO:0000256" key="7">
    <source>
        <dbReference type="ARBA" id="ARBA00023136"/>
    </source>
</evidence>
<dbReference type="RefSeq" id="WP_344097988.1">
    <property type="nucleotide sequence ID" value="NZ_BAAAHB010000175.1"/>
</dbReference>
<feature type="region of interest" description="Disordered" evidence="8">
    <location>
        <begin position="1"/>
        <end position="42"/>
    </location>
</feature>
<dbReference type="InterPro" id="IPR038731">
    <property type="entry name" value="RgtA/B/C-like"/>
</dbReference>
<evidence type="ECO:0000256" key="5">
    <source>
        <dbReference type="ARBA" id="ARBA00022692"/>
    </source>
</evidence>
<keyword evidence="2" id="KW-1003">Cell membrane</keyword>
<feature type="transmembrane region" description="Helical" evidence="9">
    <location>
        <begin position="273"/>
        <end position="299"/>
    </location>
</feature>
<evidence type="ECO:0000256" key="8">
    <source>
        <dbReference type="SAM" id="MobiDB-lite"/>
    </source>
</evidence>
<proteinExistence type="predicted"/>